<sequence length="265" mass="28735">MAEEKKVEKVQSSGSVQSVERAMALLEIIGRSAGGCRLSDIAKSAGLSPSTTHRLLTTLERGRYIQTDIRDGRWHIGLPLLSIGLAFLDRSSFVAPSMPLLRRLRDDTRETVNLGVAYDGEIVVLAQVASRQIMRAISRVGGHVPMTASAMGKAILATLPTADIDQLIELRGFRKQTPQSITRSVALRDELAEIRARGYAIDNQEFDSGVRCAAAVVYNDQGEALCAISVSGITQRLSAERLQQFGDRVVATAHEITRVVGGRVP</sequence>
<dbReference type="GO" id="GO:0003700">
    <property type="term" value="F:DNA-binding transcription factor activity"/>
    <property type="evidence" value="ECO:0007669"/>
    <property type="project" value="TreeGrafter"/>
</dbReference>
<gene>
    <name evidence="6" type="ORF">ATO67_13605</name>
</gene>
<dbReference type="GO" id="GO:0003677">
    <property type="term" value="F:DNA binding"/>
    <property type="evidence" value="ECO:0007669"/>
    <property type="project" value="UniProtKB-KW"/>
</dbReference>
<feature type="domain" description="HTH iclR-type" evidence="4">
    <location>
        <begin position="16"/>
        <end position="78"/>
    </location>
</feature>
<dbReference type="PANTHER" id="PTHR30136">
    <property type="entry name" value="HELIX-TURN-HELIX TRANSCRIPTIONAL REGULATOR, ICLR FAMILY"/>
    <property type="match status" value="1"/>
</dbReference>
<keyword evidence="3" id="KW-0804">Transcription</keyword>
<reference evidence="6 7" key="1">
    <citation type="submission" date="2015-11" db="EMBL/GenBank/DDBJ databases">
        <title>Draft genome sequence of Agrobacterium sp. R89-1.</title>
        <authorList>
            <person name="Zahradnik J."/>
            <person name="Kyslikova E."/>
            <person name="Palyzova A."/>
            <person name="Kyslik P."/>
        </authorList>
    </citation>
    <scope>NUCLEOTIDE SEQUENCE [LARGE SCALE GENOMIC DNA]</scope>
    <source>
        <strain evidence="6 7">R89-1</strain>
    </source>
</reference>
<dbReference type="Gene3D" id="3.30.450.40">
    <property type="match status" value="1"/>
</dbReference>
<dbReference type="PANTHER" id="PTHR30136:SF24">
    <property type="entry name" value="HTH-TYPE TRANSCRIPTIONAL REPRESSOR ALLR"/>
    <property type="match status" value="1"/>
</dbReference>
<dbReference type="InterPro" id="IPR050707">
    <property type="entry name" value="HTH_MetabolicPath_Reg"/>
</dbReference>
<dbReference type="GO" id="GO:0045892">
    <property type="term" value="P:negative regulation of DNA-templated transcription"/>
    <property type="evidence" value="ECO:0007669"/>
    <property type="project" value="TreeGrafter"/>
</dbReference>
<organism evidence="6 7">
    <name type="scientific">Agrobacterium bohemicum</name>
    <dbReference type="NCBI Taxonomy" id="2052828"/>
    <lineage>
        <taxon>Bacteria</taxon>
        <taxon>Pseudomonadati</taxon>
        <taxon>Pseudomonadota</taxon>
        <taxon>Alphaproteobacteria</taxon>
        <taxon>Hyphomicrobiales</taxon>
        <taxon>Rhizobiaceae</taxon>
        <taxon>Rhizobium/Agrobacterium group</taxon>
        <taxon>Agrobacterium</taxon>
    </lineage>
</organism>
<dbReference type="InterPro" id="IPR029016">
    <property type="entry name" value="GAF-like_dom_sf"/>
</dbReference>
<dbReference type="InterPro" id="IPR005471">
    <property type="entry name" value="Tscrpt_reg_IclR_N"/>
</dbReference>
<dbReference type="SUPFAM" id="SSF46785">
    <property type="entry name" value="Winged helix' DNA-binding domain"/>
    <property type="match status" value="1"/>
</dbReference>
<dbReference type="Proteomes" id="UP000070498">
    <property type="component" value="Unassembled WGS sequence"/>
</dbReference>
<keyword evidence="2" id="KW-0238">DNA-binding</keyword>
<evidence type="ECO:0000256" key="3">
    <source>
        <dbReference type="ARBA" id="ARBA00023163"/>
    </source>
</evidence>
<comment type="caution">
    <text evidence="6">The sequence shown here is derived from an EMBL/GenBank/DDBJ whole genome shotgun (WGS) entry which is preliminary data.</text>
</comment>
<evidence type="ECO:0000256" key="2">
    <source>
        <dbReference type="ARBA" id="ARBA00023125"/>
    </source>
</evidence>
<dbReference type="PROSITE" id="PS51078">
    <property type="entry name" value="ICLR_ED"/>
    <property type="match status" value="1"/>
</dbReference>
<proteinExistence type="predicted"/>
<evidence type="ECO:0000313" key="6">
    <source>
        <dbReference type="EMBL" id="KXG84048.1"/>
    </source>
</evidence>
<dbReference type="InterPro" id="IPR014757">
    <property type="entry name" value="Tscrpt_reg_IclR_C"/>
</dbReference>
<evidence type="ECO:0000256" key="1">
    <source>
        <dbReference type="ARBA" id="ARBA00023015"/>
    </source>
</evidence>
<dbReference type="Gene3D" id="1.10.10.10">
    <property type="entry name" value="Winged helix-like DNA-binding domain superfamily/Winged helix DNA-binding domain"/>
    <property type="match status" value="1"/>
</dbReference>
<name>A0A135NXZ4_9HYPH</name>
<dbReference type="InterPro" id="IPR036388">
    <property type="entry name" value="WH-like_DNA-bd_sf"/>
</dbReference>
<dbReference type="STRING" id="2052828.ATO67_13605"/>
<evidence type="ECO:0000313" key="7">
    <source>
        <dbReference type="Proteomes" id="UP000070498"/>
    </source>
</evidence>
<dbReference type="Pfam" id="PF09339">
    <property type="entry name" value="HTH_IclR"/>
    <property type="match status" value="1"/>
</dbReference>
<dbReference type="RefSeq" id="WP_067649942.1">
    <property type="nucleotide sequence ID" value="NZ_KQ961030.1"/>
</dbReference>
<dbReference type="FunFam" id="1.10.10.10:FF:000056">
    <property type="entry name" value="IclR family transcriptional regulator"/>
    <property type="match status" value="1"/>
</dbReference>
<dbReference type="EMBL" id="LNUW01000038">
    <property type="protein sequence ID" value="KXG84048.1"/>
    <property type="molecule type" value="Genomic_DNA"/>
</dbReference>
<dbReference type="SMART" id="SM00346">
    <property type="entry name" value="HTH_ICLR"/>
    <property type="match status" value="1"/>
</dbReference>
<feature type="domain" description="IclR-ED" evidence="5">
    <location>
        <begin position="79"/>
        <end position="262"/>
    </location>
</feature>
<dbReference type="PROSITE" id="PS51077">
    <property type="entry name" value="HTH_ICLR"/>
    <property type="match status" value="1"/>
</dbReference>
<dbReference type="SUPFAM" id="SSF55781">
    <property type="entry name" value="GAF domain-like"/>
    <property type="match status" value="1"/>
</dbReference>
<dbReference type="InterPro" id="IPR036390">
    <property type="entry name" value="WH_DNA-bd_sf"/>
</dbReference>
<evidence type="ECO:0000259" key="4">
    <source>
        <dbReference type="PROSITE" id="PS51077"/>
    </source>
</evidence>
<evidence type="ECO:0000259" key="5">
    <source>
        <dbReference type="PROSITE" id="PS51078"/>
    </source>
</evidence>
<keyword evidence="7" id="KW-1185">Reference proteome</keyword>
<accession>A0A135NXZ4</accession>
<keyword evidence="1" id="KW-0805">Transcription regulation</keyword>
<dbReference type="AlphaFoldDB" id="A0A135NXZ4"/>
<dbReference type="Pfam" id="PF01614">
    <property type="entry name" value="IclR_C"/>
    <property type="match status" value="1"/>
</dbReference>
<protein>
    <submittedName>
        <fullName evidence="6">Transcriptional regulator</fullName>
    </submittedName>
</protein>